<name>A0A1B9GJQ4_9TREE</name>
<dbReference type="EC" id="2.4.1.-" evidence="10"/>
<comment type="subcellular location">
    <subcellularLocation>
        <location evidence="1 10">Golgi apparatus membrane</location>
        <topology evidence="1 10">Single-pass type II membrane protein</topology>
    </subcellularLocation>
</comment>
<sequence>MASSISSLPSLSSVSSKFSQTLRPRTRPIFIAFLSLLILIPLIHYTLDVRSHWRQLPEHHRWNIALENTPTWVQPYVGQVLKNPAGMMGPPSVVSELRNAPWAGGWNTPKLVSPEYRYVPTSRGIQMHLISPAFVMLHIFSTSSAGSRKRRHFIRELGLTGAIPEKFRHLVEIKFVMGLQRPQEGHEGSKEAEEQEKEIARENERFGDIVRLRELEGEENMNHGKSWEWLRYVGREGGRKAWWVLKCDDDTLPILPNLLPFLLSLDPSKPTYIGSALGRWTGYHYYFQGMMYGFSWGVVKTMAVADVPRSSRNYQWDEDARMGGLMFSLPPAPGIDPNSTTCNPPKVDHPKWSLPPPSPDACTGLNWVDVGPRLGNVGGWGIADARRALAWHPLKNENEYAAAYERAKEEFERAGREYVWEVPDMFRTVAE</sequence>
<dbReference type="Proteomes" id="UP000092666">
    <property type="component" value="Unassembled WGS sequence"/>
</dbReference>
<keyword evidence="9 10" id="KW-0472">Membrane</keyword>
<gene>
    <name evidence="11" type="ORF">I316_07185</name>
</gene>
<evidence type="ECO:0000256" key="5">
    <source>
        <dbReference type="ARBA" id="ARBA00022692"/>
    </source>
</evidence>
<evidence type="ECO:0000256" key="8">
    <source>
        <dbReference type="ARBA" id="ARBA00023034"/>
    </source>
</evidence>
<dbReference type="InterPro" id="IPR002659">
    <property type="entry name" value="Glyco_trans_31"/>
</dbReference>
<organism evidence="11 12">
    <name type="scientific">Kwoniella heveanensis BCC8398</name>
    <dbReference type="NCBI Taxonomy" id="1296120"/>
    <lineage>
        <taxon>Eukaryota</taxon>
        <taxon>Fungi</taxon>
        <taxon>Dikarya</taxon>
        <taxon>Basidiomycota</taxon>
        <taxon>Agaricomycotina</taxon>
        <taxon>Tremellomycetes</taxon>
        <taxon>Tremellales</taxon>
        <taxon>Cryptococcaceae</taxon>
        <taxon>Kwoniella</taxon>
    </lineage>
</organism>
<evidence type="ECO:0000256" key="1">
    <source>
        <dbReference type="ARBA" id="ARBA00004323"/>
    </source>
</evidence>
<evidence type="ECO:0000256" key="3">
    <source>
        <dbReference type="ARBA" id="ARBA00022676"/>
    </source>
</evidence>
<keyword evidence="6 10" id="KW-0735">Signal-anchor</keyword>
<dbReference type="EMBL" id="KV700137">
    <property type="protein sequence ID" value="OCF31216.1"/>
    <property type="molecule type" value="Genomic_DNA"/>
</dbReference>
<proteinExistence type="inferred from homology"/>
<dbReference type="GO" id="GO:0016758">
    <property type="term" value="F:hexosyltransferase activity"/>
    <property type="evidence" value="ECO:0007669"/>
    <property type="project" value="InterPro"/>
</dbReference>
<keyword evidence="5 10" id="KW-0812">Transmembrane</keyword>
<keyword evidence="4" id="KW-0808">Transferase</keyword>
<feature type="transmembrane region" description="Helical" evidence="10">
    <location>
        <begin position="29"/>
        <end position="47"/>
    </location>
</feature>
<keyword evidence="8 10" id="KW-0333">Golgi apparatus</keyword>
<dbReference type="GO" id="GO:0000139">
    <property type="term" value="C:Golgi membrane"/>
    <property type="evidence" value="ECO:0007669"/>
    <property type="project" value="UniProtKB-SubCell"/>
</dbReference>
<protein>
    <recommendedName>
        <fullName evidence="10">Hexosyltransferase</fullName>
        <ecNumber evidence="10">2.4.1.-</ecNumber>
    </recommendedName>
</protein>
<keyword evidence="12" id="KW-1185">Reference proteome</keyword>
<dbReference type="PANTHER" id="PTHR11214:SF351">
    <property type="entry name" value="BETA-1,3-GALACTOSYLTRANSFERASE PVG3"/>
    <property type="match status" value="1"/>
</dbReference>
<evidence type="ECO:0000256" key="4">
    <source>
        <dbReference type="ARBA" id="ARBA00022679"/>
    </source>
</evidence>
<evidence type="ECO:0000313" key="11">
    <source>
        <dbReference type="EMBL" id="OCF31216.1"/>
    </source>
</evidence>
<keyword evidence="3 10" id="KW-0328">Glycosyltransferase</keyword>
<reference evidence="11 12" key="1">
    <citation type="submission" date="2013-07" db="EMBL/GenBank/DDBJ databases">
        <title>The Genome Sequence of Cryptococcus heveanensis BCC8398.</title>
        <authorList>
            <consortium name="The Broad Institute Genome Sequencing Platform"/>
            <person name="Cuomo C."/>
            <person name="Litvintseva A."/>
            <person name="Chen Y."/>
            <person name="Heitman J."/>
            <person name="Sun S."/>
            <person name="Springer D."/>
            <person name="Dromer F."/>
            <person name="Young S.K."/>
            <person name="Zeng Q."/>
            <person name="Gargeya S."/>
            <person name="Fitzgerald M."/>
            <person name="Abouelleil A."/>
            <person name="Alvarado L."/>
            <person name="Berlin A.M."/>
            <person name="Chapman S.B."/>
            <person name="Dewar J."/>
            <person name="Goldberg J."/>
            <person name="Griggs A."/>
            <person name="Gujja S."/>
            <person name="Hansen M."/>
            <person name="Howarth C."/>
            <person name="Imamovic A."/>
            <person name="Larimer J."/>
            <person name="McCowan C."/>
            <person name="Murphy C."/>
            <person name="Pearson M."/>
            <person name="Priest M."/>
            <person name="Roberts A."/>
            <person name="Saif S."/>
            <person name="Shea T."/>
            <person name="Sykes S."/>
            <person name="Wortman J."/>
            <person name="Nusbaum C."/>
            <person name="Birren B."/>
        </authorList>
    </citation>
    <scope>NUCLEOTIDE SEQUENCE [LARGE SCALE GENOMIC DNA]</scope>
    <source>
        <strain evidence="11 12">BCC8398</strain>
    </source>
</reference>
<dbReference type="PANTHER" id="PTHR11214">
    <property type="entry name" value="BETA-1,3-N-ACETYLGLUCOSAMINYLTRANSFERASE"/>
    <property type="match status" value="1"/>
</dbReference>
<reference evidence="12" key="2">
    <citation type="submission" date="2013-12" db="EMBL/GenBank/DDBJ databases">
        <title>Evolution of pathogenesis and genome organization in the Tremellales.</title>
        <authorList>
            <person name="Cuomo C."/>
            <person name="Litvintseva A."/>
            <person name="Heitman J."/>
            <person name="Chen Y."/>
            <person name="Sun S."/>
            <person name="Springer D."/>
            <person name="Dromer F."/>
            <person name="Young S."/>
            <person name="Zeng Q."/>
            <person name="Chapman S."/>
            <person name="Gujja S."/>
            <person name="Saif S."/>
            <person name="Birren B."/>
        </authorList>
    </citation>
    <scope>NUCLEOTIDE SEQUENCE [LARGE SCALE GENOMIC DNA]</scope>
    <source>
        <strain evidence="12">BCC8398</strain>
    </source>
</reference>
<dbReference type="GO" id="GO:0051072">
    <property type="term" value="P:4,6-pyruvylated galactose residue biosynthetic process"/>
    <property type="evidence" value="ECO:0007669"/>
    <property type="project" value="TreeGrafter"/>
</dbReference>
<evidence type="ECO:0000256" key="2">
    <source>
        <dbReference type="ARBA" id="ARBA00008661"/>
    </source>
</evidence>
<evidence type="ECO:0000256" key="6">
    <source>
        <dbReference type="ARBA" id="ARBA00022968"/>
    </source>
</evidence>
<evidence type="ECO:0000313" key="12">
    <source>
        <dbReference type="Proteomes" id="UP000092666"/>
    </source>
</evidence>
<comment type="similarity">
    <text evidence="2 10">Belongs to the glycosyltransferase 31 family.</text>
</comment>
<evidence type="ECO:0000256" key="7">
    <source>
        <dbReference type="ARBA" id="ARBA00022989"/>
    </source>
</evidence>
<dbReference type="STRING" id="1296120.A0A1B9GJQ4"/>
<dbReference type="OrthoDB" id="414175at2759"/>
<evidence type="ECO:0000256" key="10">
    <source>
        <dbReference type="RuleBase" id="RU363063"/>
    </source>
</evidence>
<dbReference type="AlphaFoldDB" id="A0A1B9GJQ4"/>
<evidence type="ECO:0000256" key="9">
    <source>
        <dbReference type="ARBA" id="ARBA00023136"/>
    </source>
</evidence>
<accession>A0A1B9GJQ4</accession>
<keyword evidence="7 10" id="KW-1133">Transmembrane helix</keyword>
<dbReference type="Gene3D" id="3.90.550.50">
    <property type="match status" value="1"/>
</dbReference>